<keyword evidence="2" id="KW-0238">DNA-binding</keyword>
<evidence type="ECO:0000313" key="5">
    <source>
        <dbReference type="EMBL" id="OME95364.1"/>
    </source>
</evidence>
<dbReference type="CDD" id="cd01392">
    <property type="entry name" value="HTH_LacI"/>
    <property type="match status" value="1"/>
</dbReference>
<dbReference type="CDD" id="cd06267">
    <property type="entry name" value="PBP1_LacI_sugar_binding-like"/>
    <property type="match status" value="1"/>
</dbReference>
<dbReference type="PROSITE" id="PS00356">
    <property type="entry name" value="HTH_LACI_1"/>
    <property type="match status" value="1"/>
</dbReference>
<dbReference type="AlphaFoldDB" id="A0A1R1B738"/>
<dbReference type="SMART" id="SM00354">
    <property type="entry name" value="HTH_LACI"/>
    <property type="match status" value="1"/>
</dbReference>
<dbReference type="GO" id="GO:0003700">
    <property type="term" value="F:DNA-binding transcription factor activity"/>
    <property type="evidence" value="ECO:0007669"/>
    <property type="project" value="TreeGrafter"/>
</dbReference>
<dbReference type="SUPFAM" id="SSF47413">
    <property type="entry name" value="lambda repressor-like DNA-binding domains"/>
    <property type="match status" value="1"/>
</dbReference>
<dbReference type="InterPro" id="IPR000843">
    <property type="entry name" value="HTH_LacI"/>
</dbReference>
<dbReference type="EMBL" id="MRTF01000002">
    <property type="protein sequence ID" value="OME95364.1"/>
    <property type="molecule type" value="Genomic_DNA"/>
</dbReference>
<feature type="domain" description="HTH lacI-type" evidence="4">
    <location>
        <begin position="3"/>
        <end position="57"/>
    </location>
</feature>
<comment type="caution">
    <text evidence="5">The sequence shown here is derived from an EMBL/GenBank/DDBJ whole genome shotgun (WGS) entry which is preliminary data.</text>
</comment>
<dbReference type="OrthoDB" id="9796186at2"/>
<name>A0A1R1B738_PAELA</name>
<dbReference type="PANTHER" id="PTHR30146:SF147">
    <property type="entry name" value="HTH-TYPE TRANSCRIPTIONAL REGULATOR DEGA"/>
    <property type="match status" value="1"/>
</dbReference>
<dbReference type="InterPro" id="IPR046335">
    <property type="entry name" value="LacI/GalR-like_sensor"/>
</dbReference>
<dbReference type="Pfam" id="PF13377">
    <property type="entry name" value="Peripla_BP_3"/>
    <property type="match status" value="1"/>
</dbReference>
<dbReference type="PANTHER" id="PTHR30146">
    <property type="entry name" value="LACI-RELATED TRANSCRIPTIONAL REPRESSOR"/>
    <property type="match status" value="1"/>
</dbReference>
<gene>
    <name evidence="5" type="ORF">BK123_07475</name>
</gene>
<accession>A0A1R1B738</accession>
<organism evidence="5 6">
    <name type="scientific">Paenibacillus lautus</name>
    <name type="common">Bacillus lautus</name>
    <dbReference type="NCBI Taxonomy" id="1401"/>
    <lineage>
        <taxon>Bacteria</taxon>
        <taxon>Bacillati</taxon>
        <taxon>Bacillota</taxon>
        <taxon>Bacilli</taxon>
        <taxon>Bacillales</taxon>
        <taxon>Paenibacillaceae</taxon>
        <taxon>Paenibacillus</taxon>
    </lineage>
</organism>
<evidence type="ECO:0000256" key="1">
    <source>
        <dbReference type="ARBA" id="ARBA00023015"/>
    </source>
</evidence>
<protein>
    <submittedName>
        <fullName evidence="5">LacI family transcriptional regulator</fullName>
    </submittedName>
</protein>
<dbReference type="SUPFAM" id="SSF53822">
    <property type="entry name" value="Periplasmic binding protein-like I"/>
    <property type="match status" value="1"/>
</dbReference>
<dbReference type="InterPro" id="IPR010982">
    <property type="entry name" value="Lambda_DNA-bd_dom_sf"/>
</dbReference>
<dbReference type="STRING" id="1401.BK123_07475"/>
<evidence type="ECO:0000256" key="3">
    <source>
        <dbReference type="ARBA" id="ARBA00023163"/>
    </source>
</evidence>
<dbReference type="Pfam" id="PF00356">
    <property type="entry name" value="LacI"/>
    <property type="match status" value="1"/>
</dbReference>
<dbReference type="PRINTS" id="PR00036">
    <property type="entry name" value="HTHLACI"/>
</dbReference>
<evidence type="ECO:0000313" key="6">
    <source>
        <dbReference type="Proteomes" id="UP000187074"/>
    </source>
</evidence>
<keyword evidence="3" id="KW-0804">Transcription</keyword>
<evidence type="ECO:0000256" key="2">
    <source>
        <dbReference type="ARBA" id="ARBA00023125"/>
    </source>
</evidence>
<reference evidence="5 6" key="1">
    <citation type="submission" date="2016-11" db="EMBL/GenBank/DDBJ databases">
        <title>Paenibacillus species isolates.</title>
        <authorList>
            <person name="Beno S.M."/>
        </authorList>
    </citation>
    <scope>NUCLEOTIDE SEQUENCE [LARGE SCALE GENOMIC DNA]</scope>
    <source>
        <strain evidence="5 6">FSL F4-0100</strain>
    </source>
</reference>
<proteinExistence type="predicted"/>
<keyword evidence="1" id="KW-0805">Transcription regulation</keyword>
<dbReference type="Proteomes" id="UP000187074">
    <property type="component" value="Unassembled WGS sequence"/>
</dbReference>
<dbReference type="InterPro" id="IPR028082">
    <property type="entry name" value="Peripla_BP_I"/>
</dbReference>
<dbReference type="PROSITE" id="PS50932">
    <property type="entry name" value="HTH_LACI_2"/>
    <property type="match status" value="1"/>
</dbReference>
<dbReference type="GO" id="GO:0000976">
    <property type="term" value="F:transcription cis-regulatory region binding"/>
    <property type="evidence" value="ECO:0007669"/>
    <property type="project" value="TreeGrafter"/>
</dbReference>
<evidence type="ECO:0000259" key="4">
    <source>
        <dbReference type="PROSITE" id="PS50932"/>
    </source>
</evidence>
<dbReference type="Gene3D" id="3.40.50.2300">
    <property type="match status" value="2"/>
</dbReference>
<dbReference type="Gene3D" id="1.10.260.40">
    <property type="entry name" value="lambda repressor-like DNA-binding domains"/>
    <property type="match status" value="1"/>
</dbReference>
<sequence>MRATIYDVAREAGVSIATVSHVMNGKGKISRERREEILDIMQRLNYRPNAIASALAGKKTYTLGLLVPDISNPFFAEIARSVEDHGHQLGYSVIICSTDNQEEKVKRYVSLLRQKQVDGVIIGTGVSHGELLKPFQEHSLAIALIARDNPALGASSVRVHDLEGGRLAAEHLLRLGHRRLAVLAEHERVTSSNERVRGFVEAAASFGLGLSPEYIAACDHKIEDGFRRAKVMLELEEPPTALFCCNDMLAIGALQAIRELGLRVPDDCSVVSFDDTILARVTDPPLTVIAQPMEQMGRLAVDLVVRNLASQGEPVQRIVLPPELIIRRSTAPPPG</sequence>